<proteinExistence type="predicted"/>
<gene>
    <name evidence="1" type="ORF">ZEAMMB73_Zm00001d051671</name>
</gene>
<name>A0A1D6Q914_MAIZE</name>
<dbReference type="AlphaFoldDB" id="A0A1D6Q914"/>
<evidence type="ECO:0000313" key="1">
    <source>
        <dbReference type="EMBL" id="AQK54871.1"/>
    </source>
</evidence>
<organism evidence="1">
    <name type="scientific">Zea mays</name>
    <name type="common">Maize</name>
    <dbReference type="NCBI Taxonomy" id="4577"/>
    <lineage>
        <taxon>Eukaryota</taxon>
        <taxon>Viridiplantae</taxon>
        <taxon>Streptophyta</taxon>
        <taxon>Embryophyta</taxon>
        <taxon>Tracheophyta</taxon>
        <taxon>Spermatophyta</taxon>
        <taxon>Magnoliopsida</taxon>
        <taxon>Liliopsida</taxon>
        <taxon>Poales</taxon>
        <taxon>Poaceae</taxon>
        <taxon>PACMAD clade</taxon>
        <taxon>Panicoideae</taxon>
        <taxon>Andropogonodae</taxon>
        <taxon>Andropogoneae</taxon>
        <taxon>Tripsacinae</taxon>
        <taxon>Zea</taxon>
    </lineage>
</organism>
<dbReference type="EMBL" id="CM000780">
    <property type="protein sequence ID" value="AQK54871.1"/>
    <property type="molecule type" value="Genomic_DNA"/>
</dbReference>
<accession>A0A1D6Q914</accession>
<protein>
    <submittedName>
        <fullName evidence="1">WD repeat-containing protein-like protein</fullName>
    </submittedName>
</protein>
<sequence>MAYQFNSPIISRILNIFLILVDWYQYNCPLARHLVQPEDMVEQLGYPYYIIVLEASPCLNWDTIRAHLLTPFHSFQCLFNLRIAYWCHQKSHPRLSSFSPLNNFSKYSCINA</sequence>
<reference evidence="1" key="1">
    <citation type="submission" date="2015-12" db="EMBL/GenBank/DDBJ databases">
        <title>Update maize B73 reference genome by single molecule sequencing technologies.</title>
        <authorList>
            <consortium name="Maize Genome Sequencing Project"/>
            <person name="Ware D."/>
        </authorList>
    </citation>
    <scope>NUCLEOTIDE SEQUENCE</scope>
    <source>
        <tissue evidence="1">Seedling</tissue>
    </source>
</reference>